<dbReference type="Pfam" id="PF00450">
    <property type="entry name" value="Peptidase_S10"/>
    <property type="match status" value="1"/>
</dbReference>
<gene>
    <name evidence="6" type="ORF">CJ030_MR8G016427</name>
</gene>
<dbReference type="InterPro" id="IPR029058">
    <property type="entry name" value="AB_hydrolase_fold"/>
</dbReference>
<evidence type="ECO:0000256" key="5">
    <source>
        <dbReference type="ARBA" id="ARBA00023180"/>
    </source>
</evidence>
<evidence type="ECO:0000313" key="7">
    <source>
        <dbReference type="Proteomes" id="UP000516437"/>
    </source>
</evidence>
<dbReference type="Gene3D" id="3.40.50.1820">
    <property type="entry name" value="alpha/beta hydrolase"/>
    <property type="match status" value="1"/>
</dbReference>
<dbReference type="InterPro" id="IPR001563">
    <property type="entry name" value="Peptidase_S10"/>
</dbReference>
<evidence type="ECO:0000256" key="4">
    <source>
        <dbReference type="ARBA" id="ARBA00022801"/>
    </source>
</evidence>
<dbReference type="GO" id="GO:0019748">
    <property type="term" value="P:secondary metabolic process"/>
    <property type="evidence" value="ECO:0007669"/>
    <property type="project" value="TreeGrafter"/>
</dbReference>
<dbReference type="AlphaFoldDB" id="A0A6A1UWP5"/>
<comment type="caution">
    <text evidence="6">The sequence shown here is derived from an EMBL/GenBank/DDBJ whole genome shotgun (WGS) entry which is preliminary data.</text>
</comment>
<protein>
    <submittedName>
        <fullName evidence="6">Serine carboxypeptidase-like 18</fullName>
    </submittedName>
</protein>
<dbReference type="SUPFAM" id="SSF53474">
    <property type="entry name" value="alpha/beta-Hydrolases"/>
    <property type="match status" value="1"/>
</dbReference>
<proteinExistence type="inferred from homology"/>
<evidence type="ECO:0000256" key="2">
    <source>
        <dbReference type="ARBA" id="ARBA00022645"/>
    </source>
</evidence>
<comment type="similarity">
    <text evidence="1">Belongs to the peptidase S10 family.</text>
</comment>
<keyword evidence="2 6" id="KW-0121">Carboxypeptidase</keyword>
<dbReference type="EMBL" id="RXIC02000026">
    <property type="protein sequence ID" value="KAB1204248.1"/>
    <property type="molecule type" value="Genomic_DNA"/>
</dbReference>
<reference evidence="6 7" key="1">
    <citation type="journal article" date="2019" name="Plant Biotechnol. J.">
        <title>The red bayberry genome and genetic basis of sex determination.</title>
        <authorList>
            <person name="Jia H.M."/>
            <person name="Jia H.J."/>
            <person name="Cai Q.L."/>
            <person name="Wang Y."/>
            <person name="Zhao H.B."/>
            <person name="Yang W.F."/>
            <person name="Wang G.Y."/>
            <person name="Li Y.H."/>
            <person name="Zhan D.L."/>
            <person name="Shen Y.T."/>
            <person name="Niu Q.F."/>
            <person name="Chang L."/>
            <person name="Qiu J."/>
            <person name="Zhao L."/>
            <person name="Xie H.B."/>
            <person name="Fu W.Y."/>
            <person name="Jin J."/>
            <person name="Li X.W."/>
            <person name="Jiao Y."/>
            <person name="Zhou C.C."/>
            <person name="Tu T."/>
            <person name="Chai C.Y."/>
            <person name="Gao J.L."/>
            <person name="Fan L.J."/>
            <person name="van de Weg E."/>
            <person name="Wang J.Y."/>
            <person name="Gao Z.S."/>
        </authorList>
    </citation>
    <scope>NUCLEOTIDE SEQUENCE [LARGE SCALE GENOMIC DNA]</scope>
    <source>
        <tissue evidence="6">Leaves</tissue>
    </source>
</reference>
<sequence>MAPEKATPKHRSLRSLFLCSGFVGSICLQALVLLVFSGIASSQTIVTTLPGFDGDLPFTLETGYVGVGDSNQSQLFYYFVESQRSPSEDPLMLWLTGGPGCSVLSAFFYESGPLAFTYVDYNGSLPSLHYNPYAWTLGLNILYVDAPVGTGFSYSTTQEGYYIDDLESASQLYQFLSKWLLQHPQYLENILYIGGDSYSGIPLPILVQDIFDGNLAGAYPTLNLKGYVLGNPKTDDFIDDNSRIPFAHRLTLISDELYESVEESCSGDYVNVDESNVQCVADIEAIDALLLQINLMQVVEPNCQTASPRSSKDYLSRRYLEENFDASLLTQTSSAYWCREYNYVLSGVWANDQSVREALNVRNGTTGVWKRCNSSLAYTKTVTSSVDYHRNLSNTNLRALVYSGDHDMSVTHIGTQNWIRYLNLTNSEVWRVWSVDGQVAGYAEKFTNSDFTLTYATVKGAGHVAPEYKAKECYSMIDRWLAYYPL</sequence>
<dbReference type="GO" id="GO:0006508">
    <property type="term" value="P:proteolysis"/>
    <property type="evidence" value="ECO:0007669"/>
    <property type="project" value="UniProtKB-KW"/>
</dbReference>
<evidence type="ECO:0000313" key="6">
    <source>
        <dbReference type="EMBL" id="KAB1204248.1"/>
    </source>
</evidence>
<dbReference type="FunFam" id="3.40.50.1820:FF:000072">
    <property type="entry name" value="Serine carboxypeptidase-like 19"/>
    <property type="match status" value="1"/>
</dbReference>
<dbReference type="PROSITE" id="PS00560">
    <property type="entry name" value="CARBOXYPEPT_SER_HIS"/>
    <property type="match status" value="1"/>
</dbReference>
<evidence type="ECO:0000256" key="3">
    <source>
        <dbReference type="ARBA" id="ARBA00022670"/>
    </source>
</evidence>
<name>A0A6A1UWP5_9ROSI</name>
<keyword evidence="5" id="KW-0325">Glycoprotein</keyword>
<keyword evidence="3" id="KW-0645">Protease</keyword>
<dbReference type="GO" id="GO:0004185">
    <property type="term" value="F:serine-type carboxypeptidase activity"/>
    <property type="evidence" value="ECO:0007669"/>
    <property type="project" value="InterPro"/>
</dbReference>
<dbReference type="GO" id="GO:0016747">
    <property type="term" value="F:acyltransferase activity, transferring groups other than amino-acyl groups"/>
    <property type="evidence" value="ECO:0007669"/>
    <property type="project" value="TreeGrafter"/>
</dbReference>
<dbReference type="OrthoDB" id="443318at2759"/>
<dbReference type="PANTHER" id="PTHR11802:SF413">
    <property type="entry name" value="PEPTIDASE S10, SERINE CARBOXYPEPTIDASE, ALPHA_BETA HYDROLASE-RELATED"/>
    <property type="match status" value="1"/>
</dbReference>
<dbReference type="PRINTS" id="PR00724">
    <property type="entry name" value="CRBOXYPTASEC"/>
</dbReference>
<keyword evidence="7" id="KW-1185">Reference proteome</keyword>
<organism evidence="6 7">
    <name type="scientific">Morella rubra</name>
    <name type="common">Chinese bayberry</name>
    <dbReference type="NCBI Taxonomy" id="262757"/>
    <lineage>
        <taxon>Eukaryota</taxon>
        <taxon>Viridiplantae</taxon>
        <taxon>Streptophyta</taxon>
        <taxon>Embryophyta</taxon>
        <taxon>Tracheophyta</taxon>
        <taxon>Spermatophyta</taxon>
        <taxon>Magnoliopsida</taxon>
        <taxon>eudicotyledons</taxon>
        <taxon>Gunneridae</taxon>
        <taxon>Pentapetalae</taxon>
        <taxon>rosids</taxon>
        <taxon>fabids</taxon>
        <taxon>Fagales</taxon>
        <taxon>Myricaceae</taxon>
        <taxon>Morella</taxon>
    </lineage>
</organism>
<keyword evidence="4" id="KW-0378">Hydrolase</keyword>
<dbReference type="InterPro" id="IPR033124">
    <property type="entry name" value="Ser_caboxypep_his_AS"/>
</dbReference>
<dbReference type="FunFam" id="3.40.50.12670:FF:000002">
    <property type="entry name" value="Carboxypeptidase"/>
    <property type="match status" value="1"/>
</dbReference>
<dbReference type="Proteomes" id="UP000516437">
    <property type="component" value="Chromosome 8"/>
</dbReference>
<dbReference type="Gene3D" id="3.40.50.12670">
    <property type="match status" value="1"/>
</dbReference>
<dbReference type="PANTHER" id="PTHR11802">
    <property type="entry name" value="SERINE PROTEASE FAMILY S10 SERINE CARBOXYPEPTIDASE"/>
    <property type="match status" value="1"/>
</dbReference>
<accession>A0A6A1UWP5</accession>
<evidence type="ECO:0000256" key="1">
    <source>
        <dbReference type="ARBA" id="ARBA00009431"/>
    </source>
</evidence>